<proteinExistence type="inferred from homology"/>
<evidence type="ECO:0000313" key="4">
    <source>
        <dbReference type="Proteomes" id="UP000219612"/>
    </source>
</evidence>
<reference evidence="3 4" key="1">
    <citation type="submission" date="2017-09" db="EMBL/GenBank/DDBJ databases">
        <authorList>
            <person name="Ehlers B."/>
            <person name="Leendertz F.H."/>
        </authorList>
    </citation>
    <scope>NUCLEOTIDE SEQUENCE [LARGE SCALE GENOMIC DNA]</scope>
    <source>
        <strain evidence="3 4">CGMCC 4.6857</strain>
    </source>
</reference>
<protein>
    <submittedName>
        <fullName evidence="3">Nucleotide-binding universal stress protein, UspA family</fullName>
    </submittedName>
</protein>
<dbReference type="InterPro" id="IPR014729">
    <property type="entry name" value="Rossmann-like_a/b/a_fold"/>
</dbReference>
<dbReference type="CDD" id="cd00293">
    <property type="entry name" value="USP-like"/>
    <property type="match status" value="1"/>
</dbReference>
<dbReference type="Gene3D" id="3.40.50.620">
    <property type="entry name" value="HUPs"/>
    <property type="match status" value="1"/>
</dbReference>
<evidence type="ECO:0000256" key="1">
    <source>
        <dbReference type="ARBA" id="ARBA00008791"/>
    </source>
</evidence>
<dbReference type="PANTHER" id="PTHR46268:SF15">
    <property type="entry name" value="UNIVERSAL STRESS PROTEIN HP_0031"/>
    <property type="match status" value="1"/>
</dbReference>
<comment type="similarity">
    <text evidence="1">Belongs to the universal stress protein A family.</text>
</comment>
<name>A0A285I848_9ACTN</name>
<dbReference type="OrthoDB" id="3292883at2"/>
<dbReference type="InterPro" id="IPR006015">
    <property type="entry name" value="Universal_stress_UspA"/>
</dbReference>
<sequence>MTIDASRSPGSVALMRIVVAAKPEADTPWVADAVIGLAKQTGATVAVVAADEVELERLAAVPRSVFADKAYQSASAMAARLAEAGIEASVTVVPGRPVPALIEFADQQQADLIVAGSSSRPTVAERLMGSVPLDLIKRSSRPVLLVTHPQHHP</sequence>
<dbReference type="Proteomes" id="UP000219612">
    <property type="component" value="Unassembled WGS sequence"/>
</dbReference>
<dbReference type="PRINTS" id="PR01438">
    <property type="entry name" value="UNVRSLSTRESS"/>
</dbReference>
<evidence type="ECO:0000313" key="3">
    <source>
        <dbReference type="EMBL" id="SNY44124.1"/>
    </source>
</evidence>
<keyword evidence="4" id="KW-1185">Reference proteome</keyword>
<gene>
    <name evidence="3" type="ORF">SAMN05421748_10731</name>
</gene>
<dbReference type="Pfam" id="PF00582">
    <property type="entry name" value="Usp"/>
    <property type="match status" value="1"/>
</dbReference>
<dbReference type="SUPFAM" id="SSF52402">
    <property type="entry name" value="Adenine nucleotide alpha hydrolases-like"/>
    <property type="match status" value="1"/>
</dbReference>
<accession>A0A285I848</accession>
<dbReference type="EMBL" id="OBDY01000007">
    <property type="protein sequence ID" value="SNY44124.1"/>
    <property type="molecule type" value="Genomic_DNA"/>
</dbReference>
<dbReference type="InterPro" id="IPR006016">
    <property type="entry name" value="UspA"/>
</dbReference>
<evidence type="ECO:0000259" key="2">
    <source>
        <dbReference type="Pfam" id="PF00582"/>
    </source>
</evidence>
<dbReference type="AlphaFoldDB" id="A0A285I848"/>
<organism evidence="3 4">
    <name type="scientific">Paractinoplanes atraurantiacus</name>
    <dbReference type="NCBI Taxonomy" id="1036182"/>
    <lineage>
        <taxon>Bacteria</taxon>
        <taxon>Bacillati</taxon>
        <taxon>Actinomycetota</taxon>
        <taxon>Actinomycetes</taxon>
        <taxon>Micromonosporales</taxon>
        <taxon>Micromonosporaceae</taxon>
        <taxon>Paractinoplanes</taxon>
    </lineage>
</organism>
<feature type="domain" description="UspA" evidence="2">
    <location>
        <begin position="16"/>
        <end position="146"/>
    </location>
</feature>
<dbReference type="PANTHER" id="PTHR46268">
    <property type="entry name" value="STRESS RESPONSE PROTEIN NHAX"/>
    <property type="match status" value="1"/>
</dbReference>